<dbReference type="PROSITE" id="PS51257">
    <property type="entry name" value="PROKAR_LIPOPROTEIN"/>
    <property type="match status" value="1"/>
</dbReference>
<dbReference type="Proteomes" id="UP000265801">
    <property type="component" value="Unassembled WGS sequence"/>
</dbReference>
<dbReference type="AlphaFoldDB" id="A0A3A1QW37"/>
<proteinExistence type="predicted"/>
<sequence>MNRKKKWIIYGIGLSLVLGGCMGNGVDEKQAEVKDEYARVQDYKGEGYFLNNGDENDQIAEAKSGEVERAVTDFFLEEYKTEVVVHNLVGNVDGVTVFVESTGPLHFYSSAIVPINQKAKEIISDEVRSQEDVVEEGIREGLYFKIFEEEFKKLDHYLEELASEKEVVGRTVKSLQNTGGSGFMTPYYTITSFNGDEAIQPVYDLYMEDPDTKTENLKSAFNTELFDEEYLTMNVILYMSEEKASPSKSLLEKVLKDLEGMDSIPNGTYQIIINDNGIHKESSEGYKDNSIKAEFIKSK</sequence>
<dbReference type="RefSeq" id="WP_119547384.1">
    <property type="nucleotide sequence ID" value="NZ_QXIR01000017.1"/>
</dbReference>
<dbReference type="EMBL" id="QXIR01000017">
    <property type="protein sequence ID" value="RIW32541.1"/>
    <property type="molecule type" value="Genomic_DNA"/>
</dbReference>
<reference evidence="1 2" key="1">
    <citation type="submission" date="2018-09" db="EMBL/GenBank/DDBJ databases">
        <title>Bacillus saliacetes sp. nov., isolated from Thai shrimp paste (Ka-pi).</title>
        <authorList>
            <person name="Daroonpunt R."/>
            <person name="Tanasupawat S."/>
            <person name="Yiamsombut S."/>
        </authorList>
    </citation>
    <scope>NUCLEOTIDE SEQUENCE [LARGE SCALE GENOMIC DNA]</scope>
    <source>
        <strain evidence="1 2">SKP7-4</strain>
    </source>
</reference>
<evidence type="ECO:0000313" key="1">
    <source>
        <dbReference type="EMBL" id="RIW32541.1"/>
    </source>
</evidence>
<keyword evidence="2" id="KW-1185">Reference proteome</keyword>
<comment type="caution">
    <text evidence="1">The sequence shown here is derived from an EMBL/GenBank/DDBJ whole genome shotgun (WGS) entry which is preliminary data.</text>
</comment>
<accession>A0A3A1QW37</accession>
<evidence type="ECO:0000313" key="2">
    <source>
        <dbReference type="Proteomes" id="UP000265801"/>
    </source>
</evidence>
<gene>
    <name evidence="1" type="ORF">D3H55_13220</name>
</gene>
<dbReference type="OrthoDB" id="2360336at2"/>
<name>A0A3A1QW37_9BACI</name>
<organism evidence="1 2">
    <name type="scientific">Bacillus salacetis</name>
    <dbReference type="NCBI Taxonomy" id="2315464"/>
    <lineage>
        <taxon>Bacteria</taxon>
        <taxon>Bacillati</taxon>
        <taxon>Bacillota</taxon>
        <taxon>Bacilli</taxon>
        <taxon>Bacillales</taxon>
        <taxon>Bacillaceae</taxon>
        <taxon>Bacillus</taxon>
    </lineage>
</organism>
<protein>
    <submittedName>
        <fullName evidence="1">DUF1672 family protein</fullName>
    </submittedName>
</protein>